<reference evidence="1" key="1">
    <citation type="submission" date="2021-03" db="EMBL/GenBank/DDBJ databases">
        <title>Evolutionary innovations through gain and loss of genes in the ectomycorrhizal Boletales.</title>
        <authorList>
            <person name="Wu G."/>
            <person name="Miyauchi S."/>
            <person name="Morin E."/>
            <person name="Yang Z.-L."/>
            <person name="Xu J."/>
            <person name="Martin F.M."/>
        </authorList>
    </citation>
    <scope>NUCLEOTIDE SEQUENCE</scope>
    <source>
        <strain evidence="1">BR01</strain>
    </source>
</reference>
<gene>
    <name evidence="1" type="ORF">JVT61DRAFT_632</name>
</gene>
<dbReference type="EMBL" id="JAGFBS010000001">
    <property type="protein sequence ID" value="KAG6382001.1"/>
    <property type="molecule type" value="Genomic_DNA"/>
</dbReference>
<dbReference type="AlphaFoldDB" id="A0A8I2Z0X4"/>
<keyword evidence="2" id="KW-1185">Reference proteome</keyword>
<proteinExistence type="predicted"/>
<sequence>MSCLGVPHVRRCPGFVVPSHPPSSSAGIFFVHTRYIVDRDAGNLLELFQRPVGQADFEWQSLYGNIVRFKTVFGVR</sequence>
<evidence type="ECO:0000313" key="1">
    <source>
        <dbReference type="EMBL" id="KAG6382001.1"/>
    </source>
</evidence>
<organism evidence="1 2">
    <name type="scientific">Boletus reticuloceps</name>
    <dbReference type="NCBI Taxonomy" id="495285"/>
    <lineage>
        <taxon>Eukaryota</taxon>
        <taxon>Fungi</taxon>
        <taxon>Dikarya</taxon>
        <taxon>Basidiomycota</taxon>
        <taxon>Agaricomycotina</taxon>
        <taxon>Agaricomycetes</taxon>
        <taxon>Agaricomycetidae</taxon>
        <taxon>Boletales</taxon>
        <taxon>Boletineae</taxon>
        <taxon>Boletaceae</taxon>
        <taxon>Boletoideae</taxon>
        <taxon>Boletus</taxon>
    </lineage>
</organism>
<name>A0A8I2Z0X4_9AGAM</name>
<accession>A0A8I2Z0X4</accession>
<dbReference type="Proteomes" id="UP000683000">
    <property type="component" value="Unassembled WGS sequence"/>
</dbReference>
<dbReference type="OrthoDB" id="5076166at2759"/>
<comment type="caution">
    <text evidence="1">The sequence shown here is derived from an EMBL/GenBank/DDBJ whole genome shotgun (WGS) entry which is preliminary data.</text>
</comment>
<evidence type="ECO:0000313" key="2">
    <source>
        <dbReference type="Proteomes" id="UP000683000"/>
    </source>
</evidence>
<protein>
    <submittedName>
        <fullName evidence="1">Uncharacterized protein</fullName>
    </submittedName>
</protein>